<dbReference type="AlphaFoldDB" id="A0A9J6N1C7"/>
<proteinExistence type="predicted"/>
<keyword evidence="1" id="KW-0812">Transmembrane</keyword>
<evidence type="ECO:0000256" key="1">
    <source>
        <dbReference type="SAM" id="Phobius"/>
    </source>
</evidence>
<name>A0A9J6N1C7_9BACI</name>
<feature type="transmembrane region" description="Helical" evidence="1">
    <location>
        <begin position="21"/>
        <end position="39"/>
    </location>
</feature>
<comment type="caution">
    <text evidence="2">The sequence shown here is derived from an EMBL/GenBank/DDBJ whole genome shotgun (WGS) entry which is preliminary data.</text>
</comment>
<keyword evidence="1" id="KW-0472">Membrane</keyword>
<dbReference type="EMBL" id="JAGYPE020000017">
    <property type="protein sequence ID" value="MCH6266182.1"/>
    <property type="molecule type" value="Genomic_DNA"/>
</dbReference>
<evidence type="ECO:0000313" key="3">
    <source>
        <dbReference type="Proteomes" id="UP000677265"/>
    </source>
</evidence>
<organism evidence="2 3">
    <name type="scientific">Neobacillus citreus</name>
    <dbReference type="NCBI Taxonomy" id="2833578"/>
    <lineage>
        <taxon>Bacteria</taxon>
        <taxon>Bacillati</taxon>
        <taxon>Bacillota</taxon>
        <taxon>Bacilli</taxon>
        <taxon>Bacillales</taxon>
        <taxon>Bacillaceae</taxon>
        <taxon>Neobacillus</taxon>
    </lineage>
</organism>
<protein>
    <submittedName>
        <fullName evidence="2">Uncharacterized protein</fullName>
    </submittedName>
</protein>
<feature type="transmembrane region" description="Helical" evidence="1">
    <location>
        <begin position="128"/>
        <end position="148"/>
    </location>
</feature>
<accession>A0A9J6N1C7</accession>
<feature type="transmembrane region" description="Helical" evidence="1">
    <location>
        <begin position="155"/>
        <end position="178"/>
    </location>
</feature>
<feature type="transmembrane region" description="Helical" evidence="1">
    <location>
        <begin position="99"/>
        <end position="122"/>
    </location>
</feature>
<keyword evidence="1" id="KW-1133">Transmembrane helix</keyword>
<feature type="transmembrane region" description="Helical" evidence="1">
    <location>
        <begin position="198"/>
        <end position="221"/>
    </location>
</feature>
<keyword evidence="3" id="KW-1185">Reference proteome</keyword>
<dbReference type="RefSeq" id="WP_241113827.1">
    <property type="nucleotide sequence ID" value="NZ_JAGYPE020000017.1"/>
</dbReference>
<evidence type="ECO:0000313" key="2">
    <source>
        <dbReference type="EMBL" id="MCH6266182.1"/>
    </source>
</evidence>
<reference evidence="2 3" key="1">
    <citation type="submission" date="2022-03" db="EMBL/GenBank/DDBJ databases">
        <title>Novel Bacillus species.</title>
        <authorList>
            <person name="Liu G."/>
        </authorList>
    </citation>
    <scope>NUCLEOTIDE SEQUENCE [LARGE SCALE GENOMIC DNA]</scope>
    <source>
        <strain evidence="2 3">FJAT-50051</strain>
    </source>
</reference>
<dbReference type="Proteomes" id="UP000677265">
    <property type="component" value="Unassembled WGS sequence"/>
</dbReference>
<sequence length="227" mass="25475">MSKKKQKRKARKKEPSTFGTALKLLGCFFVVLCLGWYMMVGHLDGETFHGVVELPLKESYANPVYGMALIHWVIGIPSVIVALILIVKGNKREFMISSFYSVPIFLMSLGFTIQYMVLLVKVGAESLWWFYVAAAVLGFLIANLLIYLDKSKLHPILFGLGAVLIVLSWILLVLANSADGNYIVTYRNKLRGSFSIKIMVGTFQTLGIMVFILMYGFLLNLRFGGEE</sequence>
<feature type="transmembrane region" description="Helical" evidence="1">
    <location>
        <begin position="64"/>
        <end position="87"/>
    </location>
</feature>
<gene>
    <name evidence="2" type="ORF">KHB02_011675</name>
</gene>